<feature type="domain" description="Mitochondrial apoptosis-inducing factor C-terminal" evidence="10">
    <location>
        <begin position="295"/>
        <end position="337"/>
    </location>
</feature>
<gene>
    <name evidence="11" type="ordered locus">Sulac_1793</name>
</gene>
<dbReference type="InterPro" id="IPR016156">
    <property type="entry name" value="FAD/NAD-linked_Rdtase_dimer_sf"/>
</dbReference>
<dbReference type="EMBL" id="CP003179">
    <property type="protein sequence ID" value="AEW05286.1"/>
    <property type="molecule type" value="Genomic_DNA"/>
</dbReference>
<evidence type="ECO:0000256" key="6">
    <source>
        <dbReference type="ARBA" id="ARBA00023002"/>
    </source>
</evidence>
<dbReference type="GO" id="GO:0016656">
    <property type="term" value="F:monodehydroascorbate reductase (NADH) activity"/>
    <property type="evidence" value="ECO:0007669"/>
    <property type="project" value="UniProtKB-EC"/>
</dbReference>
<name>G8U037_SULAD</name>
<dbReference type="Gene3D" id="3.50.50.60">
    <property type="entry name" value="FAD/NAD(P)-binding domain"/>
    <property type="match status" value="2"/>
</dbReference>
<evidence type="ECO:0000259" key="9">
    <source>
        <dbReference type="Pfam" id="PF07992"/>
    </source>
</evidence>
<dbReference type="Proteomes" id="UP000005439">
    <property type="component" value="Chromosome"/>
</dbReference>
<evidence type="ECO:0000256" key="5">
    <source>
        <dbReference type="ARBA" id="ARBA00022946"/>
    </source>
</evidence>
<dbReference type="Gene3D" id="3.30.390.30">
    <property type="match status" value="1"/>
</dbReference>
<evidence type="ECO:0000259" key="10">
    <source>
        <dbReference type="Pfam" id="PF14721"/>
    </source>
</evidence>
<dbReference type="AlphaFoldDB" id="G8U037"/>
<dbReference type="PANTHER" id="PTHR43557">
    <property type="entry name" value="APOPTOSIS-INDUCING FACTOR 1"/>
    <property type="match status" value="1"/>
</dbReference>
<dbReference type="PRINTS" id="PR00368">
    <property type="entry name" value="FADPNR"/>
</dbReference>
<evidence type="ECO:0000256" key="1">
    <source>
        <dbReference type="ARBA" id="ARBA00001974"/>
    </source>
</evidence>
<keyword evidence="12" id="KW-1185">Reference proteome</keyword>
<evidence type="ECO:0000256" key="3">
    <source>
        <dbReference type="ARBA" id="ARBA00022703"/>
    </source>
</evidence>
<dbReference type="SMART" id="SM01353">
    <property type="entry name" value="AIF_C"/>
    <property type="match status" value="1"/>
</dbReference>
<accession>G8U037</accession>
<dbReference type="InterPro" id="IPR029324">
    <property type="entry name" value="AIF_C"/>
</dbReference>
<comment type="catalytic activity">
    <reaction evidence="8">
        <text>A + NADH + H(+) = AH2 + NAD(+)</text>
        <dbReference type="Rhea" id="RHEA:11356"/>
        <dbReference type="ChEBI" id="CHEBI:13193"/>
        <dbReference type="ChEBI" id="CHEBI:15378"/>
        <dbReference type="ChEBI" id="CHEBI:17499"/>
        <dbReference type="ChEBI" id="CHEBI:57540"/>
        <dbReference type="ChEBI" id="CHEBI:57945"/>
    </reaction>
</comment>
<dbReference type="HOGENOM" id="CLU_003291_4_0_9"/>
<keyword evidence="3" id="KW-0053">Apoptosis</keyword>
<dbReference type="Pfam" id="PF07992">
    <property type="entry name" value="Pyr_redox_2"/>
    <property type="match status" value="1"/>
</dbReference>
<evidence type="ECO:0000256" key="7">
    <source>
        <dbReference type="ARBA" id="ARBA00023027"/>
    </source>
</evidence>
<dbReference type="SUPFAM" id="SSF55424">
    <property type="entry name" value="FAD/NAD-linked reductases, dimerisation (C-terminal) domain"/>
    <property type="match status" value="1"/>
</dbReference>
<dbReference type="GO" id="GO:0005737">
    <property type="term" value="C:cytoplasm"/>
    <property type="evidence" value="ECO:0007669"/>
    <property type="project" value="TreeGrafter"/>
</dbReference>
<dbReference type="PANTHER" id="PTHR43557:SF4">
    <property type="entry name" value="APOPTOSIS-INDUCING FACTOR 1, MITOCHONDRIAL"/>
    <property type="match status" value="1"/>
</dbReference>
<keyword evidence="6 11" id="KW-0560">Oxidoreductase</keyword>
<dbReference type="GO" id="GO:0046983">
    <property type="term" value="F:protein dimerization activity"/>
    <property type="evidence" value="ECO:0007669"/>
    <property type="project" value="InterPro"/>
</dbReference>
<keyword evidence="2" id="KW-0285">Flavoprotein</keyword>
<dbReference type="PATRIC" id="fig|679936.5.peg.1858"/>
<dbReference type="GO" id="GO:0071949">
    <property type="term" value="F:FAD binding"/>
    <property type="evidence" value="ECO:0007669"/>
    <property type="project" value="TreeGrafter"/>
</dbReference>
<dbReference type="InterPro" id="IPR036188">
    <property type="entry name" value="FAD/NAD-bd_sf"/>
</dbReference>
<dbReference type="EC" id="1.6.5.4" evidence="11"/>
<organism evidence="11 12">
    <name type="scientific">Sulfobacillus acidophilus (strain ATCC 700253 / DSM 10332 / NAL)</name>
    <dbReference type="NCBI Taxonomy" id="679936"/>
    <lineage>
        <taxon>Bacteria</taxon>
        <taxon>Bacillati</taxon>
        <taxon>Bacillota</taxon>
        <taxon>Clostridia</taxon>
        <taxon>Eubacteriales</taxon>
        <taxon>Clostridiales Family XVII. Incertae Sedis</taxon>
        <taxon>Sulfobacillus</taxon>
    </lineage>
</organism>
<dbReference type="GO" id="GO:0003954">
    <property type="term" value="F:NADH dehydrogenase activity"/>
    <property type="evidence" value="ECO:0007669"/>
    <property type="project" value="RHEA"/>
</dbReference>
<reference evidence="11 12" key="2">
    <citation type="journal article" date="2012" name="Stand. Genomic Sci.">
        <title>Complete genome sequence of the moderately thermophilic mineral-sulfide-oxidizing firmicute Sulfobacillus acidophilus type strain (NAL(T)).</title>
        <authorList>
            <person name="Anderson I."/>
            <person name="Chertkov O."/>
            <person name="Chen A."/>
            <person name="Saunders E."/>
            <person name="Lapidus A."/>
            <person name="Nolan M."/>
            <person name="Lucas S."/>
            <person name="Hammon N."/>
            <person name="Deshpande S."/>
            <person name="Cheng J.F."/>
            <person name="Han C."/>
            <person name="Tapia R."/>
            <person name="Goodwin L.A."/>
            <person name="Pitluck S."/>
            <person name="Liolios K."/>
            <person name="Pagani I."/>
            <person name="Ivanova N."/>
            <person name="Mikhailova N."/>
            <person name="Pati A."/>
            <person name="Palaniappan K."/>
            <person name="Land M."/>
            <person name="Pan C."/>
            <person name="Rohde M."/>
            <person name="Pukall R."/>
            <person name="Goker M."/>
            <person name="Detter J.C."/>
            <person name="Woyke T."/>
            <person name="Bristow J."/>
            <person name="Eisen J.A."/>
            <person name="Markowitz V."/>
            <person name="Hugenholtz P."/>
            <person name="Kyrpides N.C."/>
            <person name="Klenk H.P."/>
            <person name="Mavromatis K."/>
        </authorList>
    </citation>
    <scope>NUCLEOTIDE SEQUENCE [LARGE SCALE GENOMIC DNA]</scope>
    <source>
        <strain evidence="12">ATCC 700253 / DSM 10332 / NAL</strain>
    </source>
</reference>
<feature type="domain" description="FAD/NAD(P)-binding" evidence="9">
    <location>
        <begin position="5"/>
        <end position="292"/>
    </location>
</feature>
<dbReference type="STRING" id="679936.Sulac_1793"/>
<dbReference type="PRINTS" id="PR00469">
    <property type="entry name" value="PNDRDTASEII"/>
</dbReference>
<evidence type="ECO:0000313" key="11">
    <source>
        <dbReference type="EMBL" id="AEW05286.1"/>
    </source>
</evidence>
<proteinExistence type="predicted"/>
<dbReference type="InterPro" id="IPR023753">
    <property type="entry name" value="FAD/NAD-binding_dom"/>
</dbReference>
<evidence type="ECO:0000256" key="2">
    <source>
        <dbReference type="ARBA" id="ARBA00022630"/>
    </source>
</evidence>
<evidence type="ECO:0000256" key="4">
    <source>
        <dbReference type="ARBA" id="ARBA00022827"/>
    </source>
</evidence>
<comment type="cofactor">
    <cofactor evidence="1">
        <name>FAD</name>
        <dbReference type="ChEBI" id="CHEBI:57692"/>
    </cofactor>
</comment>
<dbReference type="KEGG" id="sap:Sulac_1793"/>
<reference evidence="12" key="1">
    <citation type="submission" date="2011-12" db="EMBL/GenBank/DDBJ databases">
        <title>The complete genome of chromosome of Sulfobacillus acidophilus DSM 10332.</title>
        <authorList>
            <person name="Lucas S."/>
            <person name="Han J."/>
            <person name="Lapidus A."/>
            <person name="Bruce D."/>
            <person name="Goodwin L."/>
            <person name="Pitluck S."/>
            <person name="Peters L."/>
            <person name="Kyrpides N."/>
            <person name="Mavromatis K."/>
            <person name="Ivanova N."/>
            <person name="Mikhailova N."/>
            <person name="Chertkov O."/>
            <person name="Saunders E."/>
            <person name="Detter J.C."/>
            <person name="Tapia R."/>
            <person name="Han C."/>
            <person name="Land M."/>
            <person name="Hauser L."/>
            <person name="Markowitz V."/>
            <person name="Cheng J.-F."/>
            <person name="Hugenholtz P."/>
            <person name="Woyke T."/>
            <person name="Wu D."/>
            <person name="Pukall R."/>
            <person name="Gehrich-Schroeter G."/>
            <person name="Schneider S."/>
            <person name="Klenk H.-P."/>
            <person name="Eisen J.A."/>
        </authorList>
    </citation>
    <scope>NUCLEOTIDE SEQUENCE [LARGE SCALE GENOMIC DNA]</scope>
    <source>
        <strain evidence="12">ATCC 700253 / DSM 10332 / NAL</strain>
    </source>
</reference>
<keyword evidence="5" id="KW-0809">Transit peptide</keyword>
<dbReference type="Pfam" id="PF14721">
    <property type="entry name" value="AIF_C"/>
    <property type="match status" value="2"/>
</dbReference>
<dbReference type="GO" id="GO:0033108">
    <property type="term" value="P:mitochondrial respiratory chain complex assembly"/>
    <property type="evidence" value="ECO:0007669"/>
    <property type="project" value="TreeGrafter"/>
</dbReference>
<keyword evidence="7" id="KW-0520">NAD</keyword>
<evidence type="ECO:0000313" key="12">
    <source>
        <dbReference type="Proteomes" id="UP000005439"/>
    </source>
</evidence>
<dbReference type="GO" id="GO:0016174">
    <property type="term" value="F:NAD(P)H oxidase H2O2-forming activity"/>
    <property type="evidence" value="ECO:0007669"/>
    <property type="project" value="TreeGrafter"/>
</dbReference>
<feature type="domain" description="Mitochondrial apoptosis-inducing factor C-terminal" evidence="10">
    <location>
        <begin position="343"/>
        <end position="374"/>
    </location>
</feature>
<protein>
    <submittedName>
        <fullName evidence="11">Monodehydroascorbate reductase (NADH)</fullName>
        <ecNumber evidence="11">1.6.5.4</ecNumber>
    </submittedName>
</protein>
<keyword evidence="4" id="KW-0274">FAD</keyword>
<dbReference type="GO" id="GO:0012501">
    <property type="term" value="P:programmed cell death"/>
    <property type="evidence" value="ECO:0007669"/>
    <property type="project" value="TreeGrafter"/>
</dbReference>
<dbReference type="SUPFAM" id="SSF51905">
    <property type="entry name" value="FAD/NAD(P)-binding domain"/>
    <property type="match status" value="1"/>
</dbReference>
<evidence type="ECO:0000256" key="8">
    <source>
        <dbReference type="ARBA" id="ARBA00047786"/>
    </source>
</evidence>
<dbReference type="InterPro" id="IPR050446">
    <property type="entry name" value="FAD-oxidoreductase/Apoptosis"/>
</dbReference>
<sequence>MAEYPYVIVGGGMAADAAIRGIRRRDASGPIAVFTREPFPPYQKPPLSKKLWLDLPTESLWLSQWQRQAGVDLRLNTPVVAIDPVAHTLTDRRGDQTRYGKLLIATGGEPRRTFGESPAIFYVGTYLDHLRLWRRLNGETRQILVVGGGFIGAEMSAVLASRGHQVTWAFPQSGPLADRFPDPVVTHLTAVYTSHGVTLIAGQRVTDIVDTNEGVEARLETGGIVRAELAVVGIGWTYATDWLSQAGLQCQRGVLVDAFLRTSQPDIFAAGDIAEQNGHPLMPHEDHAVTQGYLAGQNLVGPLTAYEHQPFFYSDMFHLGYEAVGTIDSRLDTVIDWVVPGEEGVIYYLQDRRVVGIVNWNVWDGIPAARKILQYAGPIDPGDLPGRIRNR</sequence>